<reference evidence="3 4" key="1">
    <citation type="journal article" date="2016" name="Proc. Natl. Acad. Sci. U.S.A.">
        <title>Comparative genomics of biotechnologically important yeasts.</title>
        <authorList>
            <person name="Riley R."/>
            <person name="Haridas S."/>
            <person name="Wolfe K.H."/>
            <person name="Lopes M.R."/>
            <person name="Hittinger C.T."/>
            <person name="Goeker M."/>
            <person name="Salamov A.A."/>
            <person name="Wisecaver J.H."/>
            <person name="Long T.M."/>
            <person name="Calvey C.H."/>
            <person name="Aerts A.L."/>
            <person name="Barry K.W."/>
            <person name="Choi C."/>
            <person name="Clum A."/>
            <person name="Coughlan A.Y."/>
            <person name="Deshpande S."/>
            <person name="Douglass A.P."/>
            <person name="Hanson S.J."/>
            <person name="Klenk H.-P."/>
            <person name="LaButti K.M."/>
            <person name="Lapidus A."/>
            <person name="Lindquist E.A."/>
            <person name="Lipzen A.M."/>
            <person name="Meier-Kolthoff J.P."/>
            <person name="Ohm R.A."/>
            <person name="Otillar R.P."/>
            <person name="Pangilinan J.L."/>
            <person name="Peng Y."/>
            <person name="Rokas A."/>
            <person name="Rosa C.A."/>
            <person name="Scheuner C."/>
            <person name="Sibirny A.A."/>
            <person name="Slot J.C."/>
            <person name="Stielow J.B."/>
            <person name="Sun H."/>
            <person name="Kurtzman C.P."/>
            <person name="Blackwell M."/>
            <person name="Grigoriev I.V."/>
            <person name="Jeffries T.W."/>
        </authorList>
    </citation>
    <scope>NUCLEOTIDE SEQUENCE [LARGE SCALE GENOMIC DNA]</scope>
    <source>
        <strain evidence="4">ATCC 58044 / CBS 1984 / NCYC 433 / NRRL Y-366-8</strain>
    </source>
</reference>
<sequence>MLFSVYFTILLSTIIAAVNGSPISLPSPSPSSTSVSTKPSTSASLTLSSLSTTTTLQPTKFPTLSIQQPVLSSNSNQFFTAVVIDKRQLN</sequence>
<feature type="chain" id="PRO_5009133566" description="REJ domain-containing protein" evidence="2">
    <location>
        <begin position="21"/>
        <end position="90"/>
    </location>
</feature>
<evidence type="ECO:0000256" key="2">
    <source>
        <dbReference type="SAM" id="SignalP"/>
    </source>
</evidence>
<evidence type="ECO:0008006" key="5">
    <source>
        <dbReference type="Google" id="ProtNLM"/>
    </source>
</evidence>
<feature type="signal peptide" evidence="2">
    <location>
        <begin position="1"/>
        <end position="20"/>
    </location>
</feature>
<organism evidence="3 4">
    <name type="scientific">Wickerhamomyces anomalus (strain ATCC 58044 / CBS 1984 / NCYC 433 / NRRL Y-366-8)</name>
    <name type="common">Yeast</name>
    <name type="synonym">Hansenula anomala</name>
    <dbReference type="NCBI Taxonomy" id="683960"/>
    <lineage>
        <taxon>Eukaryota</taxon>
        <taxon>Fungi</taxon>
        <taxon>Dikarya</taxon>
        <taxon>Ascomycota</taxon>
        <taxon>Saccharomycotina</taxon>
        <taxon>Saccharomycetes</taxon>
        <taxon>Phaffomycetales</taxon>
        <taxon>Wickerhamomycetaceae</taxon>
        <taxon>Wickerhamomyces</taxon>
    </lineage>
</organism>
<dbReference type="GeneID" id="30203112"/>
<evidence type="ECO:0000313" key="4">
    <source>
        <dbReference type="Proteomes" id="UP000094112"/>
    </source>
</evidence>
<name>A0A1E3NYF8_WICAA</name>
<dbReference type="Proteomes" id="UP000094112">
    <property type="component" value="Unassembled WGS sequence"/>
</dbReference>
<dbReference type="RefSeq" id="XP_019037360.1">
    <property type="nucleotide sequence ID" value="XM_019185866.1"/>
</dbReference>
<proteinExistence type="predicted"/>
<dbReference type="AlphaFoldDB" id="A0A1E3NYF8"/>
<protein>
    <recommendedName>
        <fullName evidence="5">REJ domain-containing protein</fullName>
    </recommendedName>
</protein>
<accession>A0A1E3NYF8</accession>
<keyword evidence="4" id="KW-1185">Reference proteome</keyword>
<keyword evidence="2" id="KW-0732">Signal</keyword>
<evidence type="ECO:0000313" key="3">
    <source>
        <dbReference type="EMBL" id="ODQ58153.1"/>
    </source>
</evidence>
<feature type="region of interest" description="Disordered" evidence="1">
    <location>
        <begin position="22"/>
        <end position="42"/>
    </location>
</feature>
<evidence type="ECO:0000256" key="1">
    <source>
        <dbReference type="SAM" id="MobiDB-lite"/>
    </source>
</evidence>
<gene>
    <name evidence="3" type="ORF">WICANDRAFT_85261</name>
</gene>
<dbReference type="EMBL" id="KV454212">
    <property type="protein sequence ID" value="ODQ58153.1"/>
    <property type="molecule type" value="Genomic_DNA"/>
</dbReference>